<keyword evidence="2" id="KW-1185">Reference proteome</keyword>
<sequence length="38" mass="4111">MSSNKEAVTEMAKDLKAVDVGTKHVKEKFTKCGGKISN</sequence>
<dbReference type="AlphaFoldDB" id="A0A5S9IPU4"/>
<gene>
    <name evidence="1" type="ORF">UABAM_02836</name>
</gene>
<evidence type="ECO:0000313" key="2">
    <source>
        <dbReference type="Proteomes" id="UP000326354"/>
    </source>
</evidence>
<name>A0A5S9IPU4_UABAM</name>
<accession>A0A5S9IPU4</accession>
<evidence type="ECO:0000313" key="1">
    <source>
        <dbReference type="EMBL" id="BBM84475.1"/>
    </source>
</evidence>
<reference evidence="1 2" key="1">
    <citation type="submission" date="2019-08" db="EMBL/GenBank/DDBJ databases">
        <title>Complete genome sequence of Candidatus Uab amorphum.</title>
        <authorList>
            <person name="Shiratori T."/>
            <person name="Suzuki S."/>
            <person name="Kakizawa Y."/>
            <person name="Ishida K."/>
        </authorList>
    </citation>
    <scope>NUCLEOTIDE SEQUENCE [LARGE SCALE GENOMIC DNA]</scope>
    <source>
        <strain evidence="1 2">SRT547</strain>
    </source>
</reference>
<dbReference type="KEGG" id="uam:UABAM_02836"/>
<organism evidence="1 2">
    <name type="scientific">Uabimicrobium amorphum</name>
    <dbReference type="NCBI Taxonomy" id="2596890"/>
    <lineage>
        <taxon>Bacteria</taxon>
        <taxon>Pseudomonadati</taxon>
        <taxon>Planctomycetota</taxon>
        <taxon>Candidatus Uabimicrobiia</taxon>
        <taxon>Candidatus Uabimicrobiales</taxon>
        <taxon>Candidatus Uabimicrobiaceae</taxon>
        <taxon>Candidatus Uabimicrobium</taxon>
    </lineage>
</organism>
<proteinExistence type="predicted"/>
<dbReference type="Proteomes" id="UP000326354">
    <property type="component" value="Chromosome"/>
</dbReference>
<protein>
    <submittedName>
        <fullName evidence="1">Uncharacterized protein</fullName>
    </submittedName>
</protein>
<dbReference type="EMBL" id="AP019860">
    <property type="protein sequence ID" value="BBM84475.1"/>
    <property type="molecule type" value="Genomic_DNA"/>
</dbReference>